<name>A0A4S4KDU5_9APHY</name>
<protein>
    <submittedName>
        <fullName evidence="1">Uncharacterized protein</fullName>
    </submittedName>
</protein>
<sequence>MNSESTPRPCGYDYSTIRDGVIKGNVVPDVLSAQSIATLPVVTATTHVNAATTILSQRDYTIYSDDEDFETDLAELYGLDSSRKAN</sequence>
<evidence type="ECO:0000313" key="2">
    <source>
        <dbReference type="Proteomes" id="UP000309038"/>
    </source>
</evidence>
<evidence type="ECO:0000313" key="1">
    <source>
        <dbReference type="EMBL" id="THG96294.1"/>
    </source>
</evidence>
<gene>
    <name evidence="1" type="ORF">EW026_g5515</name>
</gene>
<reference evidence="1 2" key="1">
    <citation type="submission" date="2019-02" db="EMBL/GenBank/DDBJ databases">
        <title>Genome sequencing of the rare red list fungi Phlebia centrifuga.</title>
        <authorList>
            <person name="Buettner E."/>
            <person name="Kellner H."/>
        </authorList>
    </citation>
    <scope>NUCLEOTIDE SEQUENCE [LARGE SCALE GENOMIC DNA]</scope>
    <source>
        <strain evidence="1 2">DSM 108282</strain>
    </source>
</reference>
<proteinExistence type="predicted"/>
<keyword evidence="2" id="KW-1185">Reference proteome</keyword>
<accession>A0A4S4KDU5</accession>
<comment type="caution">
    <text evidence="1">The sequence shown here is derived from an EMBL/GenBank/DDBJ whole genome shotgun (WGS) entry which is preliminary data.</text>
</comment>
<dbReference type="AlphaFoldDB" id="A0A4S4KDU5"/>
<dbReference type="EMBL" id="SGPJ01000246">
    <property type="protein sequence ID" value="THG96294.1"/>
    <property type="molecule type" value="Genomic_DNA"/>
</dbReference>
<organism evidence="1 2">
    <name type="scientific">Hermanssonia centrifuga</name>
    <dbReference type="NCBI Taxonomy" id="98765"/>
    <lineage>
        <taxon>Eukaryota</taxon>
        <taxon>Fungi</taxon>
        <taxon>Dikarya</taxon>
        <taxon>Basidiomycota</taxon>
        <taxon>Agaricomycotina</taxon>
        <taxon>Agaricomycetes</taxon>
        <taxon>Polyporales</taxon>
        <taxon>Meruliaceae</taxon>
        <taxon>Hermanssonia</taxon>
    </lineage>
</organism>
<dbReference type="Proteomes" id="UP000309038">
    <property type="component" value="Unassembled WGS sequence"/>
</dbReference>